<keyword evidence="5 14" id="KW-1133">Transmembrane helix</keyword>
<feature type="transmembrane region" description="Helical" evidence="14">
    <location>
        <begin position="916"/>
        <end position="936"/>
    </location>
</feature>
<evidence type="ECO:0000259" key="15">
    <source>
        <dbReference type="Pfam" id="PF00535"/>
    </source>
</evidence>
<evidence type="ECO:0000256" key="8">
    <source>
        <dbReference type="ARBA" id="ARBA00023316"/>
    </source>
</evidence>
<dbReference type="GO" id="GO:0000139">
    <property type="term" value="C:Golgi membrane"/>
    <property type="evidence" value="ECO:0007669"/>
    <property type="project" value="UniProtKB-SubCell"/>
</dbReference>
<evidence type="ECO:0000256" key="14">
    <source>
        <dbReference type="SAM" id="Phobius"/>
    </source>
</evidence>
<keyword evidence="3" id="KW-0808">Transferase</keyword>
<proteinExistence type="inferred from homology"/>
<dbReference type="GO" id="GO:0071555">
    <property type="term" value="P:cell wall organization"/>
    <property type="evidence" value="ECO:0007669"/>
    <property type="project" value="UniProtKB-KW"/>
</dbReference>
<name>A0A199VV25_ANACO</name>
<dbReference type="PANTHER" id="PTHR32044:SF43">
    <property type="entry name" value="GLUCOMANNAN 4-BETA-MANNOSYLTRANSFERASE 4-RELATED"/>
    <property type="match status" value="1"/>
</dbReference>
<feature type="transmembrane region" description="Helical" evidence="14">
    <location>
        <begin position="889"/>
        <end position="910"/>
    </location>
</feature>
<evidence type="ECO:0000256" key="2">
    <source>
        <dbReference type="ARBA" id="ARBA00022676"/>
    </source>
</evidence>
<feature type="transmembrane region" description="Helical" evidence="14">
    <location>
        <begin position="1011"/>
        <end position="1029"/>
    </location>
</feature>
<feature type="non-terminal residue" evidence="17">
    <location>
        <position position="1189"/>
    </location>
</feature>
<feature type="transmembrane region" description="Helical" evidence="14">
    <location>
        <begin position="478"/>
        <end position="497"/>
    </location>
</feature>
<feature type="transmembrane region" description="Helical" evidence="14">
    <location>
        <begin position="355"/>
        <end position="380"/>
    </location>
</feature>
<evidence type="ECO:0000256" key="3">
    <source>
        <dbReference type="ARBA" id="ARBA00022679"/>
    </source>
</evidence>
<dbReference type="CDD" id="cd06437">
    <property type="entry name" value="CESA_CaSu_A2"/>
    <property type="match status" value="1"/>
</dbReference>
<dbReference type="InterPro" id="IPR029044">
    <property type="entry name" value="Nucleotide-diphossugar_trans"/>
</dbReference>
<dbReference type="PANTHER" id="PTHR32044">
    <property type="entry name" value="GLUCOMANNAN 4-BETA-MANNOSYLTRANSFERASE 9"/>
    <property type="match status" value="1"/>
</dbReference>
<reference evidence="17 18" key="1">
    <citation type="journal article" date="2016" name="DNA Res.">
        <title>The draft genome of MD-2 pineapple using hybrid error correction of long reads.</title>
        <authorList>
            <person name="Redwan R.M."/>
            <person name="Saidin A."/>
            <person name="Kumar S.V."/>
        </authorList>
    </citation>
    <scope>NUCLEOTIDE SEQUENCE [LARGE SCALE GENOMIC DNA]</scope>
    <source>
        <strain evidence="18">cv. MD2</strain>
        <tissue evidence="17">Leaf</tissue>
    </source>
</reference>
<protein>
    <recommendedName>
        <fullName evidence="12">glucomannan 4-beta-mannosyltransferase</fullName>
        <ecNumber evidence="12">2.4.1.32</ecNumber>
    </recommendedName>
    <alternativeName>
        <fullName evidence="13">Glucomannan synthase</fullName>
    </alternativeName>
</protein>
<evidence type="ECO:0000259" key="16">
    <source>
        <dbReference type="Pfam" id="PF13632"/>
    </source>
</evidence>
<evidence type="ECO:0000256" key="6">
    <source>
        <dbReference type="ARBA" id="ARBA00023034"/>
    </source>
</evidence>
<dbReference type="Proteomes" id="UP000092600">
    <property type="component" value="Unassembled WGS sequence"/>
</dbReference>
<evidence type="ECO:0000313" key="18">
    <source>
        <dbReference type="Proteomes" id="UP000092600"/>
    </source>
</evidence>
<dbReference type="Gene3D" id="3.90.550.10">
    <property type="entry name" value="Spore Coat Polysaccharide Biosynthesis Protein SpsA, Chain A"/>
    <property type="match status" value="2"/>
</dbReference>
<feature type="transmembrane region" description="Helical" evidence="14">
    <location>
        <begin position="561"/>
        <end position="594"/>
    </location>
</feature>
<comment type="caution">
    <text evidence="17">The sequence shown here is derived from an EMBL/GenBank/DDBJ whole genome shotgun (WGS) entry which is preliminary data.</text>
</comment>
<dbReference type="AlphaFoldDB" id="A0A199VV25"/>
<evidence type="ECO:0000256" key="10">
    <source>
        <dbReference type="ARBA" id="ARBA00056537"/>
    </source>
</evidence>
<keyword evidence="8" id="KW-0961">Cell wall biogenesis/degradation</keyword>
<evidence type="ECO:0000256" key="11">
    <source>
        <dbReference type="ARBA" id="ARBA00060879"/>
    </source>
</evidence>
<feature type="domain" description="Glycosyltransferase 2-like" evidence="15">
    <location>
        <begin position="112"/>
        <end position="255"/>
    </location>
</feature>
<feature type="transmembrane region" description="Helical" evidence="14">
    <location>
        <begin position="504"/>
        <end position="523"/>
    </location>
</feature>
<keyword evidence="7 14" id="KW-0472">Membrane</keyword>
<feature type="domain" description="Glycosyltransferase 2-like" evidence="16">
    <location>
        <begin position="716"/>
        <end position="926"/>
    </location>
</feature>
<dbReference type="FunFam" id="3.90.550.10:FF:000057">
    <property type="entry name" value="Glycosyltransferase-like protein, family 2"/>
    <property type="match status" value="1"/>
</dbReference>
<gene>
    <name evidence="17" type="ORF">ACMD2_01102</name>
</gene>
<evidence type="ECO:0000256" key="12">
    <source>
        <dbReference type="ARBA" id="ARBA00066505"/>
    </source>
</evidence>
<organism evidence="17 18">
    <name type="scientific">Ananas comosus</name>
    <name type="common">Pineapple</name>
    <name type="synonym">Ananas ananas</name>
    <dbReference type="NCBI Taxonomy" id="4615"/>
    <lineage>
        <taxon>Eukaryota</taxon>
        <taxon>Viridiplantae</taxon>
        <taxon>Streptophyta</taxon>
        <taxon>Embryophyta</taxon>
        <taxon>Tracheophyta</taxon>
        <taxon>Spermatophyta</taxon>
        <taxon>Magnoliopsida</taxon>
        <taxon>Liliopsida</taxon>
        <taxon>Poales</taxon>
        <taxon>Bromeliaceae</taxon>
        <taxon>Bromelioideae</taxon>
        <taxon>Ananas</taxon>
    </lineage>
</organism>
<dbReference type="FunFam" id="3.90.550.10:FF:000015">
    <property type="entry name" value="Glucomannan 4-beta-mannosyltransferase 9"/>
    <property type="match status" value="1"/>
</dbReference>
<comment type="function">
    <text evidence="10">Probable mannan synthase which consists of a 4-beta-mannosyltransferase activity on mannan using GDP-mannose. The beta-1,4-mannan product is the backbone for galactomannan synthesis by galactomannan galactosyltransferase. Galactomannan is a noncellulosic polysaccharides of plant cell wall.</text>
</comment>
<evidence type="ECO:0000256" key="1">
    <source>
        <dbReference type="ARBA" id="ARBA00004653"/>
    </source>
</evidence>
<evidence type="ECO:0000256" key="7">
    <source>
        <dbReference type="ARBA" id="ARBA00023136"/>
    </source>
</evidence>
<dbReference type="InterPro" id="IPR001173">
    <property type="entry name" value="Glyco_trans_2-like"/>
</dbReference>
<dbReference type="GO" id="GO:0047259">
    <property type="term" value="F:glucomannan 4-beta-mannosyltransferase activity"/>
    <property type="evidence" value="ECO:0007669"/>
    <property type="project" value="UniProtKB-EC"/>
</dbReference>
<dbReference type="Pfam" id="PF13632">
    <property type="entry name" value="Glyco_trans_2_3"/>
    <property type="match status" value="1"/>
</dbReference>
<accession>A0A199VV25</accession>
<dbReference type="GO" id="GO:0051753">
    <property type="term" value="F:mannan synthase activity"/>
    <property type="evidence" value="ECO:0007669"/>
    <property type="project" value="TreeGrafter"/>
</dbReference>
<evidence type="ECO:0000256" key="4">
    <source>
        <dbReference type="ARBA" id="ARBA00022692"/>
    </source>
</evidence>
<feature type="transmembrane region" description="Helical" evidence="14">
    <location>
        <begin position="323"/>
        <end position="343"/>
    </location>
</feature>
<dbReference type="STRING" id="4615.A0A199VV25"/>
<comment type="similarity">
    <text evidence="11">Belongs to the glycosyltransferase 2 family. Plant cellulose synthase-like A subfamily.</text>
</comment>
<dbReference type="EC" id="2.4.1.32" evidence="12"/>
<dbReference type="SUPFAM" id="SSF53448">
    <property type="entry name" value="Nucleotide-diphospho-sugar transferases"/>
    <property type="match status" value="2"/>
</dbReference>
<evidence type="ECO:0000256" key="9">
    <source>
        <dbReference type="ARBA" id="ARBA00051800"/>
    </source>
</evidence>
<keyword evidence="4 14" id="KW-0812">Transmembrane</keyword>
<comment type="subcellular location">
    <subcellularLocation>
        <location evidence="1">Golgi apparatus membrane</location>
        <topology evidence="1">Multi-pass membrane protein</topology>
    </subcellularLocation>
</comment>
<keyword evidence="6" id="KW-0333">Golgi apparatus</keyword>
<keyword evidence="2" id="KW-0328">Glycosyltransferase</keyword>
<evidence type="ECO:0000256" key="5">
    <source>
        <dbReference type="ARBA" id="ARBA00022989"/>
    </source>
</evidence>
<sequence>MQGKSVQAHLVGKVAEILEAVSSAEWVGEAAGRLSVVAARARAAVVVPAVKAAVALCLAMSVILVVEKLSMAAVSMLVKILKRKPEKVYEWRPISEDVEMGGSLAYPMVLVQIPMYNEKEVYHLSIGAACALEWPSDRLIVQVLDDSTDPAIQDLVQIECQRWLAKGVNIYYKTRDSRKGYKAGALKEGMDQDYVKKCDYVAIFDADHQPPTDFLVRTVPFLVRNPKIALVQARWKFVNVNDCIMTRIQEMSLNYHFKVEQESGSSLVAFFGFNGTAGIWRIQALMDAEGWKERTTVEDMDLANVPVWKKFYLIYNFFFARRLVSYNVTFLFYCVVIPTSCFFPEVEIPRWGVIYVPTIITLLNSFTTPRSKSFLIFFPFKSPSRYLKLIIRQHRSDFRILLVEYISHSCLCRSIHLILIWVFFENVMSLHRFIAVYVGLFEAGRVNEWVVTEKLGDTLNAQPVVDGRKRFHKFWKRFHFLELGIGVFLLLCASYDLTCRSTQYFVYIYPLSLSFFIMGVANASRLLQQSIARCVESIYRSLDEVSLDRVGVIWREVRSRAIAPVLSVAVALCMVMSFMLVFEAAYMSAVSLGVKLLRRKPEKMYKWEPIEGDEEKGSLAFPMVLVQIPMYNEKEVYKLSIRAACALTWPPDRIIIQVLDDSTDPLIKDMVELECKAWASKQINIKYEVRSNRKGYKAGALKKGMEHYYAQQCDFVAIFDADFQPQSDFLMRTIPFLLHNPKIALVQARWEFVNYDVCLMTRIQKISLDYHFKVEQESGSSTYAFFGFNGTAGVWRMSAINEAGGWKDRTTVEDMDLAVRATLKGWKLLYDGDITVKSELPSTFKAYRHQQHRWTCGAANLFRKMAWNIAINKEVSLWKKLHVLYSFFFVRRVIAPLVTFTFYCIVIPISSLVPEVSIPIWGLFYIPTAITILNAIRNPRSLHIMPFWILFENVMSMLRMKAAIVGVLETASVNEWVVTEKVGDNNDEKADITEIEPDPIECKERVYFPELGLAVFLLLCATYNLAYCIDYHYHQKKVRLTFIGIAANRILLCEEVKRGKAEDLEDPWDAKGCNESSTLTALQLCEEVKRGTAEDLEEEGLSGGETIESHMALEWPASKQSASYSAKEPARTKRRSAAWRSTRVSRRTCTLGAFCSLAECACVSRKTCTSGELFAQQARWCTCSEGQDT</sequence>
<dbReference type="EMBL" id="LSRQ01000777">
    <property type="protein sequence ID" value="OAY80884.1"/>
    <property type="molecule type" value="Genomic_DNA"/>
</dbReference>
<comment type="catalytic activity">
    <reaction evidence="9">
        <text>GDP-mannose + (glucomannan)n = GDP + (glucomannan)n+1.</text>
        <dbReference type="EC" id="2.4.1.32"/>
    </reaction>
</comment>
<feature type="transmembrane region" description="Helical" evidence="14">
    <location>
        <begin position="52"/>
        <end position="78"/>
    </location>
</feature>
<dbReference type="Pfam" id="PF00535">
    <property type="entry name" value="Glycos_transf_2"/>
    <property type="match status" value="1"/>
</dbReference>
<evidence type="ECO:0000256" key="13">
    <source>
        <dbReference type="ARBA" id="ARBA00076024"/>
    </source>
</evidence>
<evidence type="ECO:0000313" key="17">
    <source>
        <dbReference type="EMBL" id="OAY80884.1"/>
    </source>
</evidence>